<proteinExistence type="predicted"/>
<feature type="transmembrane region" description="Helical" evidence="2">
    <location>
        <begin position="95"/>
        <end position="116"/>
    </location>
</feature>
<evidence type="ECO:0000313" key="3">
    <source>
        <dbReference type="EMBL" id="MBL0420386.1"/>
    </source>
</evidence>
<keyword evidence="4" id="KW-1185">Reference proteome</keyword>
<feature type="compositionally biased region" description="Basic and acidic residues" evidence="1">
    <location>
        <begin position="16"/>
        <end position="29"/>
    </location>
</feature>
<evidence type="ECO:0000256" key="1">
    <source>
        <dbReference type="SAM" id="MobiDB-lite"/>
    </source>
</evidence>
<dbReference type="RefSeq" id="WP_201683467.1">
    <property type="nucleotide sequence ID" value="NZ_JAEQNA010000002.1"/>
</dbReference>
<evidence type="ECO:0000256" key="2">
    <source>
        <dbReference type="SAM" id="Phobius"/>
    </source>
</evidence>
<keyword evidence="2" id="KW-1133">Transmembrane helix</keyword>
<feature type="region of interest" description="Disordered" evidence="1">
    <location>
        <begin position="1"/>
        <end position="38"/>
    </location>
</feature>
<evidence type="ECO:0000313" key="4">
    <source>
        <dbReference type="Proteomes" id="UP000613011"/>
    </source>
</evidence>
<protein>
    <submittedName>
        <fullName evidence="3">Uncharacterized protein</fullName>
    </submittedName>
</protein>
<reference evidence="3" key="1">
    <citation type="submission" date="2021-01" db="EMBL/GenBank/DDBJ databases">
        <title>Ramlibacter sp. strain AW1 16S ribosomal RNA gene Genome sequencing and assembly.</title>
        <authorList>
            <person name="Kang M."/>
        </authorList>
    </citation>
    <scope>NUCLEOTIDE SEQUENCE</scope>
    <source>
        <strain evidence="3">AW1</strain>
    </source>
</reference>
<feature type="transmembrane region" description="Helical" evidence="2">
    <location>
        <begin position="63"/>
        <end position="83"/>
    </location>
</feature>
<gene>
    <name evidence="3" type="ORF">JI739_08535</name>
</gene>
<dbReference type="AlphaFoldDB" id="A0A936ZQ20"/>
<accession>A0A936ZQ20</accession>
<name>A0A936ZQ20_9BURK</name>
<organism evidence="3 4">
    <name type="scientific">Ramlibacter aurantiacus</name>
    <dbReference type="NCBI Taxonomy" id="2801330"/>
    <lineage>
        <taxon>Bacteria</taxon>
        <taxon>Pseudomonadati</taxon>
        <taxon>Pseudomonadota</taxon>
        <taxon>Betaproteobacteria</taxon>
        <taxon>Burkholderiales</taxon>
        <taxon>Comamonadaceae</taxon>
        <taxon>Ramlibacter</taxon>
    </lineage>
</organism>
<keyword evidence="2" id="KW-0472">Membrane</keyword>
<comment type="caution">
    <text evidence="3">The sequence shown here is derived from an EMBL/GenBank/DDBJ whole genome shotgun (WGS) entry which is preliminary data.</text>
</comment>
<dbReference type="Proteomes" id="UP000613011">
    <property type="component" value="Unassembled WGS sequence"/>
</dbReference>
<dbReference type="EMBL" id="JAEQNA010000002">
    <property type="protein sequence ID" value="MBL0420386.1"/>
    <property type="molecule type" value="Genomic_DNA"/>
</dbReference>
<keyword evidence="2" id="KW-0812">Transmembrane</keyword>
<sequence>MIHPANLHRPPTSTSVEDRKSDSREDRGTSADGGRVPVAPFGRQVQVVGALGTYQRIASCRRVFGLSVLGGLGCAAGLSAWAATTLVPDEGGLTALSASMMGLVGLAGGAAIPHLGARIHDAIQYRAERTELRQAGRDPTFQLERLEQLALREAPLTMGGLENCVRNIFRLQAEAGASLQAHQVALALARLAGIAMLPAAQGCCGGGPLEQLDLLLGKIRDLHRLQRIDIGQLKEALLTAANALPRYEANLARARAIAERLILSYPMGSGTAQDLRDRADFLTILRDQPFFQPFGPELEAAANRAWGGPLPASIRRLQKSAADACMASKVAVLRRDGMSLIAAFNQSFTRETKGHYAQQCDALLLELARHGAGEVRPNELERLRERLLTRPVDAKSITPGQSRALAVLQCLSGGLPRLSMSAADATEAAQDDAWDDAGCDVLAALSSFALKLPKNASLRTLATRAANIERLISALDRTAPSRLPMEVHHAMRTIFSRRMPLRERVHYYHSVLQHLEKRDGLPAGAFLEGVAAADRIERLLSRIKADVGRTDAERHALSEQIIDMPRMCQLAATPELLDAAYRLLERLWSQAGASGGDLDAQRRIADDYKVQAWKRADLRIIPNRLMRSPFDDQRHLHRPWPLPAQHPAAVRGPRAEAASVDIEVGDFERSYAPTAVSDWTASRADARAPSRAPD</sequence>